<dbReference type="Proteomes" id="UP000297245">
    <property type="component" value="Unassembled WGS sequence"/>
</dbReference>
<proteinExistence type="predicted"/>
<feature type="compositionally biased region" description="Basic and acidic residues" evidence="1">
    <location>
        <begin position="7"/>
        <end position="21"/>
    </location>
</feature>
<dbReference type="AlphaFoldDB" id="A0A4S8L618"/>
<protein>
    <submittedName>
        <fullName evidence="2">Uncharacterized protein</fullName>
    </submittedName>
</protein>
<sequence>MFELLDDNEKTEQMRVEREKGEEEDDDEGLDGEGKQQQEEESQEKEGRDDKDDADITSGAVDTLSTPARDAHVLQSPGYRRSSAKHSGDAVHNTTPDLAIGNTHHEDGHDYHRHKANILDGSIIGLTKFGENHADCNDSPPLDSLTRLLLMDFAKVYRSAIRLK</sequence>
<dbReference type="EMBL" id="ML179624">
    <property type="protein sequence ID" value="THU84072.1"/>
    <property type="molecule type" value="Genomic_DNA"/>
</dbReference>
<feature type="compositionally biased region" description="Acidic residues" evidence="1">
    <location>
        <begin position="22"/>
        <end position="31"/>
    </location>
</feature>
<accession>A0A4S8L618</accession>
<organism evidence="2 3">
    <name type="scientific">Dendrothele bispora (strain CBS 962.96)</name>
    <dbReference type="NCBI Taxonomy" id="1314807"/>
    <lineage>
        <taxon>Eukaryota</taxon>
        <taxon>Fungi</taxon>
        <taxon>Dikarya</taxon>
        <taxon>Basidiomycota</taxon>
        <taxon>Agaricomycotina</taxon>
        <taxon>Agaricomycetes</taxon>
        <taxon>Agaricomycetidae</taxon>
        <taxon>Agaricales</taxon>
        <taxon>Agaricales incertae sedis</taxon>
        <taxon>Dendrothele</taxon>
    </lineage>
</organism>
<evidence type="ECO:0000313" key="2">
    <source>
        <dbReference type="EMBL" id="THU84072.1"/>
    </source>
</evidence>
<feature type="compositionally biased region" description="Basic and acidic residues" evidence="1">
    <location>
        <begin position="32"/>
        <end position="51"/>
    </location>
</feature>
<name>A0A4S8L618_DENBC</name>
<keyword evidence="3" id="KW-1185">Reference proteome</keyword>
<reference evidence="2 3" key="1">
    <citation type="journal article" date="2019" name="Nat. Ecol. Evol.">
        <title>Megaphylogeny resolves global patterns of mushroom evolution.</title>
        <authorList>
            <person name="Varga T."/>
            <person name="Krizsan K."/>
            <person name="Foldi C."/>
            <person name="Dima B."/>
            <person name="Sanchez-Garcia M."/>
            <person name="Sanchez-Ramirez S."/>
            <person name="Szollosi G.J."/>
            <person name="Szarkandi J.G."/>
            <person name="Papp V."/>
            <person name="Albert L."/>
            <person name="Andreopoulos W."/>
            <person name="Angelini C."/>
            <person name="Antonin V."/>
            <person name="Barry K.W."/>
            <person name="Bougher N.L."/>
            <person name="Buchanan P."/>
            <person name="Buyck B."/>
            <person name="Bense V."/>
            <person name="Catcheside P."/>
            <person name="Chovatia M."/>
            <person name="Cooper J."/>
            <person name="Damon W."/>
            <person name="Desjardin D."/>
            <person name="Finy P."/>
            <person name="Geml J."/>
            <person name="Haridas S."/>
            <person name="Hughes K."/>
            <person name="Justo A."/>
            <person name="Karasinski D."/>
            <person name="Kautmanova I."/>
            <person name="Kiss B."/>
            <person name="Kocsube S."/>
            <person name="Kotiranta H."/>
            <person name="LaButti K.M."/>
            <person name="Lechner B.E."/>
            <person name="Liimatainen K."/>
            <person name="Lipzen A."/>
            <person name="Lukacs Z."/>
            <person name="Mihaltcheva S."/>
            <person name="Morgado L.N."/>
            <person name="Niskanen T."/>
            <person name="Noordeloos M.E."/>
            <person name="Ohm R.A."/>
            <person name="Ortiz-Santana B."/>
            <person name="Ovrebo C."/>
            <person name="Racz N."/>
            <person name="Riley R."/>
            <person name="Savchenko A."/>
            <person name="Shiryaev A."/>
            <person name="Soop K."/>
            <person name="Spirin V."/>
            <person name="Szebenyi C."/>
            <person name="Tomsovsky M."/>
            <person name="Tulloss R.E."/>
            <person name="Uehling J."/>
            <person name="Grigoriev I.V."/>
            <person name="Vagvolgyi C."/>
            <person name="Papp T."/>
            <person name="Martin F.M."/>
            <person name="Miettinen O."/>
            <person name="Hibbett D.S."/>
            <person name="Nagy L.G."/>
        </authorList>
    </citation>
    <scope>NUCLEOTIDE SEQUENCE [LARGE SCALE GENOMIC DNA]</scope>
    <source>
        <strain evidence="2 3">CBS 962.96</strain>
    </source>
</reference>
<evidence type="ECO:0000313" key="3">
    <source>
        <dbReference type="Proteomes" id="UP000297245"/>
    </source>
</evidence>
<feature type="region of interest" description="Disordered" evidence="1">
    <location>
        <begin position="1"/>
        <end position="93"/>
    </location>
</feature>
<evidence type="ECO:0000256" key="1">
    <source>
        <dbReference type="SAM" id="MobiDB-lite"/>
    </source>
</evidence>
<gene>
    <name evidence="2" type="ORF">K435DRAFT_807017</name>
</gene>